<feature type="compositionally biased region" description="Acidic residues" evidence="1">
    <location>
        <begin position="14"/>
        <end position="29"/>
    </location>
</feature>
<dbReference type="InterPro" id="IPR024771">
    <property type="entry name" value="SUZ"/>
</dbReference>
<dbReference type="PANTHER" id="PTHR31796">
    <property type="entry name" value="SUZ DOMAIN-CONTAINING PROTEIN 1"/>
    <property type="match status" value="1"/>
</dbReference>
<dbReference type="Proteomes" id="UP000887568">
    <property type="component" value="Unplaced"/>
</dbReference>
<evidence type="ECO:0000313" key="3">
    <source>
        <dbReference type="EnsemblMetazoa" id="XP_038078321.1"/>
    </source>
</evidence>
<protein>
    <recommendedName>
        <fullName evidence="2">SUZ domain-containing protein</fullName>
    </recommendedName>
</protein>
<dbReference type="EnsemblMetazoa" id="XM_038222393.1">
    <property type="protein sequence ID" value="XP_038078321.1"/>
    <property type="gene ID" value="LOC119745790"/>
</dbReference>
<feature type="region of interest" description="Disordered" evidence="1">
    <location>
        <begin position="1"/>
        <end position="154"/>
    </location>
</feature>
<name>A0A914BRS6_PATMI</name>
<dbReference type="PROSITE" id="PS51673">
    <property type="entry name" value="SUZ"/>
    <property type="match status" value="1"/>
</dbReference>
<dbReference type="OMA" id="PACMSVQ"/>
<feature type="compositionally biased region" description="Polar residues" evidence="1">
    <location>
        <begin position="118"/>
        <end position="139"/>
    </location>
</feature>
<dbReference type="Pfam" id="PF12752">
    <property type="entry name" value="SUZ"/>
    <property type="match status" value="1"/>
</dbReference>
<dbReference type="RefSeq" id="XP_038078321.1">
    <property type="nucleotide sequence ID" value="XM_038222393.1"/>
</dbReference>
<sequence length="154" mass="17226">MMDLNHDGNRDHSEDDELGSWEEMEDSGALDERLEKQLKSHQMAGDRDRQSAQAPIMLQEDSTRTAYQPQLKILKRQPGSDTNGDLDRESKQTMGKTKSLAEREAAYAEARKRIMGSAASQEDSRQGVSLSKPSSSNTRLEVKSEKSQSAKGKR</sequence>
<organism evidence="3 4">
    <name type="scientific">Patiria miniata</name>
    <name type="common">Bat star</name>
    <name type="synonym">Asterina miniata</name>
    <dbReference type="NCBI Taxonomy" id="46514"/>
    <lineage>
        <taxon>Eukaryota</taxon>
        <taxon>Metazoa</taxon>
        <taxon>Echinodermata</taxon>
        <taxon>Eleutherozoa</taxon>
        <taxon>Asterozoa</taxon>
        <taxon>Asteroidea</taxon>
        <taxon>Valvatacea</taxon>
        <taxon>Valvatida</taxon>
        <taxon>Asterinidae</taxon>
        <taxon>Patiria</taxon>
    </lineage>
</organism>
<accession>A0A914BRS6</accession>
<evidence type="ECO:0000259" key="2">
    <source>
        <dbReference type="PROSITE" id="PS51673"/>
    </source>
</evidence>
<reference evidence="3" key="1">
    <citation type="submission" date="2022-11" db="UniProtKB">
        <authorList>
            <consortium name="EnsemblMetazoa"/>
        </authorList>
    </citation>
    <scope>IDENTIFICATION</scope>
</reference>
<dbReference type="InterPro" id="IPR039228">
    <property type="entry name" value="SZRD1"/>
</dbReference>
<evidence type="ECO:0000313" key="4">
    <source>
        <dbReference type="Proteomes" id="UP000887568"/>
    </source>
</evidence>
<proteinExistence type="predicted"/>
<feature type="compositionally biased region" description="Basic and acidic residues" evidence="1">
    <location>
        <begin position="99"/>
        <end position="112"/>
    </location>
</feature>
<dbReference type="PANTHER" id="PTHR31796:SF2">
    <property type="entry name" value="SUZ DOMAIN-CONTAINING PROTEIN 1"/>
    <property type="match status" value="1"/>
</dbReference>
<feature type="domain" description="SUZ" evidence="2">
    <location>
        <begin position="49"/>
        <end position="119"/>
    </location>
</feature>
<dbReference type="GeneID" id="119745790"/>
<evidence type="ECO:0000256" key="1">
    <source>
        <dbReference type="SAM" id="MobiDB-lite"/>
    </source>
</evidence>
<keyword evidence="4" id="KW-1185">Reference proteome</keyword>
<feature type="compositionally biased region" description="Basic and acidic residues" evidence="1">
    <location>
        <begin position="1"/>
        <end position="13"/>
    </location>
</feature>
<dbReference type="AlphaFoldDB" id="A0A914BRS6"/>
<dbReference type="OrthoDB" id="5373615at2759"/>
<feature type="compositionally biased region" description="Basic and acidic residues" evidence="1">
    <location>
        <begin position="30"/>
        <end position="50"/>
    </location>
</feature>